<keyword evidence="6" id="KW-0677">Repeat</keyword>
<keyword evidence="9" id="KW-0206">Cytoskeleton</keyword>
<dbReference type="InterPro" id="IPR001680">
    <property type="entry name" value="WD40_rpt"/>
</dbReference>
<dbReference type="PANTHER" id="PTHR12442:SF11">
    <property type="entry name" value="DYNEIN AXONEMAL INTERMEDIATE CHAIN 1"/>
    <property type="match status" value="1"/>
</dbReference>
<evidence type="ECO:0000256" key="1">
    <source>
        <dbReference type="ARBA" id="ARBA00004430"/>
    </source>
</evidence>
<accession>A0AAW1CKW5</accession>
<dbReference type="InterPro" id="IPR050687">
    <property type="entry name" value="Dynein_IC"/>
</dbReference>
<dbReference type="PANTHER" id="PTHR12442">
    <property type="entry name" value="DYNEIN INTERMEDIATE CHAIN"/>
    <property type="match status" value="1"/>
</dbReference>
<dbReference type="Proteomes" id="UP001461498">
    <property type="component" value="Unassembled WGS sequence"/>
</dbReference>
<dbReference type="InterPro" id="IPR036322">
    <property type="entry name" value="WD40_repeat_dom_sf"/>
</dbReference>
<dbReference type="EMBL" id="JAPXFL010000013">
    <property type="protein sequence ID" value="KAK9498115.1"/>
    <property type="molecule type" value="Genomic_DNA"/>
</dbReference>
<dbReference type="GO" id="GO:0036157">
    <property type="term" value="C:outer dynein arm"/>
    <property type="evidence" value="ECO:0007669"/>
    <property type="project" value="TreeGrafter"/>
</dbReference>
<comment type="similarity">
    <text evidence="2">Belongs to the dynein intermediate chain family.</text>
</comment>
<keyword evidence="5" id="KW-0493">Microtubule</keyword>
<evidence type="ECO:0000256" key="7">
    <source>
        <dbReference type="ARBA" id="ARBA00023017"/>
    </source>
</evidence>
<evidence type="ECO:0000256" key="10">
    <source>
        <dbReference type="ARBA" id="ARBA00023273"/>
    </source>
</evidence>
<gene>
    <name evidence="12" type="ORF">O3M35_003994</name>
</gene>
<evidence type="ECO:0000256" key="6">
    <source>
        <dbReference type="ARBA" id="ARBA00022737"/>
    </source>
</evidence>
<dbReference type="SMART" id="SM00320">
    <property type="entry name" value="WD40"/>
    <property type="match status" value="4"/>
</dbReference>
<evidence type="ECO:0000313" key="13">
    <source>
        <dbReference type="Proteomes" id="UP001461498"/>
    </source>
</evidence>
<evidence type="ECO:0000256" key="11">
    <source>
        <dbReference type="SAM" id="MobiDB-lite"/>
    </source>
</evidence>
<dbReference type="GO" id="GO:0045504">
    <property type="term" value="F:dynein heavy chain binding"/>
    <property type="evidence" value="ECO:0007669"/>
    <property type="project" value="TreeGrafter"/>
</dbReference>
<feature type="compositionally biased region" description="Acidic residues" evidence="11">
    <location>
        <begin position="9"/>
        <end position="23"/>
    </location>
</feature>
<keyword evidence="8" id="KW-0505">Motor protein</keyword>
<sequence>MLTGSSDKDEVEDDENENNDEENGQIKDGDNEENTDEYGEEVEQVDGEDGVADEGEPEREMAEEETADDMIGQSRKKLTNQFNFSERGAMTYKLVYRNEYCQTEPPPSDQLNDMVCQYGIWDSYQEDYSVIEKAKEKEKQAKIIFLGIKKYDGWKRKRTSPKALVQKKLNEAIKILERMVNQNTYHELAHDYQFYDDPADKYKHEGSLLPLWEFQYESTNGFTVTDLIWNPQHKDMFGATFGSFSFLEPVKCGYLVLYTLKNPTYPEFVASFNCGAMSLDFHPKQSKYVAVGLDDGTVKVFNLSKKNSKRESSINSPINNKHIGHVWKVIWVDDHRDKQLGFFSAGSDGRIFKWVLLKSDLIQSPVITLSMDNQEILMSQKIIPLKVSCTCVTFNPKDFEIFLVGSAEGLVYKCSISYASNYLFVYEAHKMPIYQITINTFIPNIFLTSSEDWRIKMWEDSRKEPLFIFDLECSINDLEWAPYSSTVFAAATADGKVQVFDLNVNKHNPICSQMVIANHQANHLTRLKFNSRIHIMIVGDTRGTIQTFKVSPNLRLKVQLPKKAAYVSPADLEIIKLEKILSFVREPMDLKPLVDVRSNKDNESGYKN</sequence>
<evidence type="ECO:0000256" key="9">
    <source>
        <dbReference type="ARBA" id="ARBA00023212"/>
    </source>
</evidence>
<keyword evidence="13" id="KW-1185">Reference proteome</keyword>
<dbReference type="GO" id="GO:0003341">
    <property type="term" value="P:cilium movement"/>
    <property type="evidence" value="ECO:0007669"/>
    <property type="project" value="TreeGrafter"/>
</dbReference>
<reference evidence="12 13" key="1">
    <citation type="submission" date="2022-12" db="EMBL/GenBank/DDBJ databases">
        <title>Chromosome-level genome assembly of true bugs.</title>
        <authorList>
            <person name="Ma L."/>
            <person name="Li H."/>
        </authorList>
    </citation>
    <scope>NUCLEOTIDE SEQUENCE [LARGE SCALE GENOMIC DNA]</scope>
    <source>
        <strain evidence="12">Lab_2022b</strain>
    </source>
</reference>
<comment type="subcellular location">
    <subcellularLocation>
        <location evidence="1">Cytoplasm</location>
        <location evidence="1">Cytoskeleton</location>
        <location evidence="1">Cilium axoneme</location>
    </subcellularLocation>
</comment>
<name>A0AAW1CKW5_9HEMI</name>
<keyword evidence="10" id="KW-0966">Cell projection</keyword>
<comment type="caution">
    <text evidence="12">The sequence shown here is derived from an EMBL/GenBank/DDBJ whole genome shotgun (WGS) entry which is preliminary data.</text>
</comment>
<evidence type="ECO:0000256" key="4">
    <source>
        <dbReference type="ARBA" id="ARBA00022574"/>
    </source>
</evidence>
<evidence type="ECO:0000313" key="12">
    <source>
        <dbReference type="EMBL" id="KAK9498115.1"/>
    </source>
</evidence>
<evidence type="ECO:0000256" key="3">
    <source>
        <dbReference type="ARBA" id="ARBA00022490"/>
    </source>
</evidence>
<evidence type="ECO:0008006" key="14">
    <source>
        <dbReference type="Google" id="ProtNLM"/>
    </source>
</evidence>
<dbReference type="GO" id="GO:0036158">
    <property type="term" value="P:outer dynein arm assembly"/>
    <property type="evidence" value="ECO:0007669"/>
    <property type="project" value="TreeGrafter"/>
</dbReference>
<proteinExistence type="inferred from homology"/>
<evidence type="ECO:0000256" key="8">
    <source>
        <dbReference type="ARBA" id="ARBA00023175"/>
    </source>
</evidence>
<feature type="region of interest" description="Disordered" evidence="11">
    <location>
        <begin position="1"/>
        <end position="75"/>
    </location>
</feature>
<protein>
    <recommendedName>
        <fullName evidence="14">Dynein intermediate chain 2, ciliary-like</fullName>
    </recommendedName>
</protein>
<dbReference type="AlphaFoldDB" id="A0AAW1CKW5"/>
<evidence type="ECO:0000256" key="5">
    <source>
        <dbReference type="ARBA" id="ARBA00022701"/>
    </source>
</evidence>
<keyword evidence="3" id="KW-0963">Cytoplasm</keyword>
<dbReference type="SUPFAM" id="SSF50978">
    <property type="entry name" value="WD40 repeat-like"/>
    <property type="match status" value="1"/>
</dbReference>
<evidence type="ECO:0000256" key="2">
    <source>
        <dbReference type="ARBA" id="ARBA00011059"/>
    </source>
</evidence>
<dbReference type="Gene3D" id="2.130.10.10">
    <property type="entry name" value="YVTN repeat-like/Quinoprotein amine dehydrogenase"/>
    <property type="match status" value="2"/>
</dbReference>
<dbReference type="InterPro" id="IPR015943">
    <property type="entry name" value="WD40/YVTN_repeat-like_dom_sf"/>
</dbReference>
<dbReference type="GO" id="GO:0005874">
    <property type="term" value="C:microtubule"/>
    <property type="evidence" value="ECO:0007669"/>
    <property type="project" value="UniProtKB-KW"/>
</dbReference>
<keyword evidence="4" id="KW-0853">WD repeat</keyword>
<feature type="compositionally biased region" description="Acidic residues" evidence="11">
    <location>
        <begin position="30"/>
        <end position="68"/>
    </location>
</feature>
<organism evidence="12 13">
    <name type="scientific">Rhynocoris fuscipes</name>
    <dbReference type="NCBI Taxonomy" id="488301"/>
    <lineage>
        <taxon>Eukaryota</taxon>
        <taxon>Metazoa</taxon>
        <taxon>Ecdysozoa</taxon>
        <taxon>Arthropoda</taxon>
        <taxon>Hexapoda</taxon>
        <taxon>Insecta</taxon>
        <taxon>Pterygota</taxon>
        <taxon>Neoptera</taxon>
        <taxon>Paraneoptera</taxon>
        <taxon>Hemiptera</taxon>
        <taxon>Heteroptera</taxon>
        <taxon>Panheteroptera</taxon>
        <taxon>Cimicomorpha</taxon>
        <taxon>Reduviidae</taxon>
        <taxon>Harpactorinae</taxon>
        <taxon>Harpactorini</taxon>
        <taxon>Rhynocoris</taxon>
    </lineage>
</organism>
<dbReference type="GO" id="GO:0045503">
    <property type="term" value="F:dynein light chain binding"/>
    <property type="evidence" value="ECO:0007669"/>
    <property type="project" value="TreeGrafter"/>
</dbReference>
<keyword evidence="7" id="KW-0243">Dynein</keyword>